<reference evidence="2 3" key="1">
    <citation type="submission" date="2019-05" db="EMBL/GenBank/DDBJ databases">
        <authorList>
            <person name="Lee S.D."/>
        </authorList>
    </citation>
    <scope>NUCLEOTIDE SEQUENCE [LARGE SCALE GENOMIC DNA]</scope>
    <source>
        <strain evidence="2 3">YC2-7</strain>
    </source>
</reference>
<evidence type="ECO:0000256" key="1">
    <source>
        <dbReference type="SAM" id="MobiDB-lite"/>
    </source>
</evidence>
<comment type="caution">
    <text evidence="2">The sequence shown here is derived from an EMBL/GenBank/DDBJ whole genome shotgun (WGS) entry which is preliminary data.</text>
</comment>
<accession>A0A848KD53</accession>
<feature type="region of interest" description="Disordered" evidence="1">
    <location>
        <begin position="87"/>
        <end position="120"/>
    </location>
</feature>
<feature type="compositionally biased region" description="Polar residues" evidence="1">
    <location>
        <begin position="91"/>
        <end position="119"/>
    </location>
</feature>
<protein>
    <submittedName>
        <fullName evidence="2">Uncharacterized protein</fullName>
    </submittedName>
</protein>
<keyword evidence="3" id="KW-1185">Reference proteome</keyword>
<reference evidence="2 3" key="2">
    <citation type="submission" date="2020-06" db="EMBL/GenBank/DDBJ databases">
        <title>Antribacter stalactiti gen. nov., sp. nov., a new member of the family Nacardiaceae isolated from a cave.</title>
        <authorList>
            <person name="Kim I.S."/>
        </authorList>
    </citation>
    <scope>NUCLEOTIDE SEQUENCE [LARGE SCALE GENOMIC DNA]</scope>
    <source>
        <strain evidence="2 3">YC2-7</strain>
    </source>
</reference>
<proteinExistence type="predicted"/>
<evidence type="ECO:0000313" key="3">
    <source>
        <dbReference type="Proteomes" id="UP000535543"/>
    </source>
</evidence>
<evidence type="ECO:0000313" key="2">
    <source>
        <dbReference type="EMBL" id="NMN95094.1"/>
    </source>
</evidence>
<gene>
    <name evidence="2" type="ORF">FGL95_08605</name>
</gene>
<dbReference type="AlphaFoldDB" id="A0A848KD53"/>
<sequence>MLTAAAVAFPYAASADPESAPDPKPIGNSGSSAVDFGSSVIDGGSGIMNACVQDPGSCVGRIIDGGSSALGAGVGVLFGGSSNGGLQNSQPCNQSTKSGGPGVTTTTHSIGRSGPTSFDLSWDTEDVPDDIVVIYEGVPIADTGYVGGQKGTETGVISVNVPPGGASTVTVRVTGPSGTLWAYTVHCPR</sequence>
<organism evidence="2 3">
    <name type="scientific">Antrihabitans stalactiti</name>
    <dbReference type="NCBI Taxonomy" id="2584121"/>
    <lineage>
        <taxon>Bacteria</taxon>
        <taxon>Bacillati</taxon>
        <taxon>Actinomycetota</taxon>
        <taxon>Actinomycetes</taxon>
        <taxon>Mycobacteriales</taxon>
        <taxon>Nocardiaceae</taxon>
        <taxon>Antrihabitans</taxon>
    </lineage>
</organism>
<dbReference type="EMBL" id="VCQU01000002">
    <property type="protein sequence ID" value="NMN95094.1"/>
    <property type="molecule type" value="Genomic_DNA"/>
</dbReference>
<name>A0A848KD53_9NOCA</name>
<dbReference type="Proteomes" id="UP000535543">
    <property type="component" value="Unassembled WGS sequence"/>
</dbReference>